<proteinExistence type="predicted"/>
<sequence>PSEGKDGDDEAAAAGASTIDDMSVEDILRSEPTVLGRRMLGIVHIRNKEHMKYCRKLANEWHLGGMGNPNAIVIEGDERLCIKYTDIMIQ</sequence>
<protein>
    <submittedName>
        <fullName evidence="1">Uncharacterized protein</fullName>
    </submittedName>
</protein>
<organism evidence="1 2">
    <name type="scientific">Perkinsus olseni</name>
    <name type="common">Perkinsus atlanticus</name>
    <dbReference type="NCBI Taxonomy" id="32597"/>
    <lineage>
        <taxon>Eukaryota</taxon>
        <taxon>Sar</taxon>
        <taxon>Alveolata</taxon>
        <taxon>Perkinsozoa</taxon>
        <taxon>Perkinsea</taxon>
        <taxon>Perkinsida</taxon>
        <taxon>Perkinsidae</taxon>
        <taxon>Perkinsus</taxon>
    </lineage>
</organism>
<accession>A0A7J6SYT1</accession>
<dbReference type="AlphaFoldDB" id="A0A7J6SYT1"/>
<name>A0A7J6SYT1_PEROL</name>
<comment type="caution">
    <text evidence="1">The sequence shown here is derived from an EMBL/GenBank/DDBJ whole genome shotgun (WGS) entry which is preliminary data.</text>
</comment>
<reference evidence="1 2" key="1">
    <citation type="submission" date="2020-04" db="EMBL/GenBank/DDBJ databases">
        <title>Perkinsus olseni comparative genomics.</title>
        <authorList>
            <person name="Bogema D.R."/>
        </authorList>
    </citation>
    <scope>NUCLEOTIDE SEQUENCE [LARGE SCALE GENOMIC DNA]</scope>
    <source>
        <strain evidence="1">ATCC PRA-205</strain>
    </source>
</reference>
<feature type="non-terminal residue" evidence="1">
    <location>
        <position position="1"/>
    </location>
</feature>
<dbReference type="EMBL" id="JABANM010011693">
    <property type="protein sequence ID" value="KAF4737270.1"/>
    <property type="molecule type" value="Genomic_DNA"/>
</dbReference>
<evidence type="ECO:0000313" key="1">
    <source>
        <dbReference type="EMBL" id="KAF4737270.1"/>
    </source>
</evidence>
<gene>
    <name evidence="1" type="ORF">FOZ62_020342</name>
</gene>
<dbReference type="Proteomes" id="UP000574390">
    <property type="component" value="Unassembled WGS sequence"/>
</dbReference>
<evidence type="ECO:0000313" key="2">
    <source>
        <dbReference type="Proteomes" id="UP000574390"/>
    </source>
</evidence>